<keyword evidence="2" id="KW-0812">Transmembrane</keyword>
<feature type="region of interest" description="Disordered" evidence="1">
    <location>
        <begin position="338"/>
        <end position="365"/>
    </location>
</feature>
<feature type="transmembrane region" description="Helical" evidence="2">
    <location>
        <begin position="283"/>
        <end position="302"/>
    </location>
</feature>
<feature type="transmembrane region" description="Helical" evidence="2">
    <location>
        <begin position="115"/>
        <end position="142"/>
    </location>
</feature>
<gene>
    <name evidence="3" type="ORF">AMAG_16415</name>
</gene>
<accession>A0A0L0TDK4</accession>
<feature type="transmembrane region" description="Helical" evidence="2">
    <location>
        <begin position="231"/>
        <end position="254"/>
    </location>
</feature>
<reference evidence="4" key="2">
    <citation type="submission" date="2009-11" db="EMBL/GenBank/DDBJ databases">
        <title>The Genome Sequence of Allomyces macrogynus strain ATCC 38327.</title>
        <authorList>
            <consortium name="The Broad Institute Genome Sequencing Platform"/>
            <person name="Russ C."/>
            <person name="Cuomo C."/>
            <person name="Shea T."/>
            <person name="Young S.K."/>
            <person name="Zeng Q."/>
            <person name="Koehrsen M."/>
            <person name="Haas B."/>
            <person name="Borodovsky M."/>
            <person name="Guigo R."/>
            <person name="Alvarado L."/>
            <person name="Berlin A."/>
            <person name="Borenstein D."/>
            <person name="Chen Z."/>
            <person name="Engels R."/>
            <person name="Freedman E."/>
            <person name="Gellesch M."/>
            <person name="Goldberg J."/>
            <person name="Griggs A."/>
            <person name="Gujja S."/>
            <person name="Heiman D."/>
            <person name="Hepburn T."/>
            <person name="Howarth C."/>
            <person name="Jen D."/>
            <person name="Larson L."/>
            <person name="Lewis B."/>
            <person name="Mehta T."/>
            <person name="Park D."/>
            <person name="Pearson M."/>
            <person name="Roberts A."/>
            <person name="Saif S."/>
            <person name="Shenoy N."/>
            <person name="Sisk P."/>
            <person name="Stolte C."/>
            <person name="Sykes S."/>
            <person name="Walk T."/>
            <person name="White J."/>
            <person name="Yandava C."/>
            <person name="Burger G."/>
            <person name="Gray M.W."/>
            <person name="Holland P.W.H."/>
            <person name="King N."/>
            <person name="Lang F.B.F."/>
            <person name="Roger A.J."/>
            <person name="Ruiz-Trillo I."/>
            <person name="Lander E."/>
            <person name="Nusbaum C."/>
        </authorList>
    </citation>
    <scope>NUCLEOTIDE SEQUENCE [LARGE SCALE GENOMIC DNA]</scope>
    <source>
        <strain evidence="4">ATCC 38327</strain>
    </source>
</reference>
<feature type="region of interest" description="Disordered" evidence="1">
    <location>
        <begin position="1"/>
        <end position="106"/>
    </location>
</feature>
<evidence type="ECO:0000313" key="3">
    <source>
        <dbReference type="EMBL" id="KNE72654.1"/>
    </source>
</evidence>
<dbReference type="PANTHER" id="PTHR48125">
    <property type="entry name" value="LP07818P1"/>
    <property type="match status" value="1"/>
</dbReference>
<proteinExistence type="predicted"/>
<feature type="compositionally biased region" description="Low complexity" evidence="1">
    <location>
        <begin position="18"/>
        <end position="65"/>
    </location>
</feature>
<keyword evidence="4" id="KW-1185">Reference proteome</keyword>
<dbReference type="Proteomes" id="UP000054350">
    <property type="component" value="Unassembled WGS sequence"/>
</dbReference>
<protein>
    <submittedName>
        <fullName evidence="3">Uncharacterized protein</fullName>
    </submittedName>
</protein>
<dbReference type="EMBL" id="GG745382">
    <property type="protein sequence ID" value="KNE72654.1"/>
    <property type="molecule type" value="Genomic_DNA"/>
</dbReference>
<name>A0A0L0TDK4_ALLM3</name>
<keyword evidence="2" id="KW-1133">Transmembrane helix</keyword>
<keyword evidence="2" id="KW-0472">Membrane</keyword>
<dbReference type="PANTHER" id="PTHR48125:SF10">
    <property type="entry name" value="OS12G0136300 PROTEIN"/>
    <property type="match status" value="1"/>
</dbReference>
<feature type="compositionally biased region" description="Pro residues" evidence="1">
    <location>
        <begin position="79"/>
        <end position="88"/>
    </location>
</feature>
<feature type="transmembrane region" description="Helical" evidence="2">
    <location>
        <begin position="184"/>
        <end position="210"/>
    </location>
</feature>
<evidence type="ECO:0000256" key="1">
    <source>
        <dbReference type="SAM" id="MobiDB-lite"/>
    </source>
</evidence>
<organism evidence="3 4">
    <name type="scientific">Allomyces macrogynus (strain ATCC 38327)</name>
    <name type="common">Allomyces javanicus var. macrogynus</name>
    <dbReference type="NCBI Taxonomy" id="578462"/>
    <lineage>
        <taxon>Eukaryota</taxon>
        <taxon>Fungi</taxon>
        <taxon>Fungi incertae sedis</taxon>
        <taxon>Blastocladiomycota</taxon>
        <taxon>Blastocladiomycetes</taxon>
        <taxon>Blastocladiales</taxon>
        <taxon>Blastocladiaceae</taxon>
        <taxon>Allomyces</taxon>
    </lineage>
</organism>
<reference evidence="3 4" key="1">
    <citation type="submission" date="2009-11" db="EMBL/GenBank/DDBJ databases">
        <title>Annotation of Allomyces macrogynus ATCC 38327.</title>
        <authorList>
            <consortium name="The Broad Institute Genome Sequencing Platform"/>
            <person name="Russ C."/>
            <person name="Cuomo C."/>
            <person name="Burger G."/>
            <person name="Gray M.W."/>
            <person name="Holland P.W.H."/>
            <person name="King N."/>
            <person name="Lang F.B.F."/>
            <person name="Roger A.J."/>
            <person name="Ruiz-Trillo I."/>
            <person name="Young S.K."/>
            <person name="Zeng Q."/>
            <person name="Gargeya S."/>
            <person name="Fitzgerald M."/>
            <person name="Haas B."/>
            <person name="Abouelleil A."/>
            <person name="Alvarado L."/>
            <person name="Arachchi H.M."/>
            <person name="Berlin A."/>
            <person name="Chapman S.B."/>
            <person name="Gearin G."/>
            <person name="Goldberg J."/>
            <person name="Griggs A."/>
            <person name="Gujja S."/>
            <person name="Hansen M."/>
            <person name="Heiman D."/>
            <person name="Howarth C."/>
            <person name="Larimer J."/>
            <person name="Lui A."/>
            <person name="MacDonald P.J.P."/>
            <person name="McCowen C."/>
            <person name="Montmayeur A."/>
            <person name="Murphy C."/>
            <person name="Neiman D."/>
            <person name="Pearson M."/>
            <person name="Priest M."/>
            <person name="Roberts A."/>
            <person name="Saif S."/>
            <person name="Shea T."/>
            <person name="Sisk P."/>
            <person name="Stolte C."/>
            <person name="Sykes S."/>
            <person name="Wortman J."/>
            <person name="Nusbaum C."/>
            <person name="Birren B."/>
        </authorList>
    </citation>
    <scope>NUCLEOTIDE SEQUENCE [LARGE SCALE GENOMIC DNA]</scope>
    <source>
        <strain evidence="3 4">ATCC 38327</strain>
    </source>
</reference>
<sequence length="365" mass="37785">MQIKLSAFRRNNGGSSGATPVPTADAAAPASLDVPAAESAPAPAPAPRGLAAAAEAAARGEAPPAYSSPGGAGSDPLLYPQPPMPATPATPGSAVPEPAEPTTIERKKMRVRRKVIWTSPFLLKSLLALASITAVALAAIAMPEVNVAVQVYQSTRPVPTTASKQEAADALTEPSFFATPFMAAYLWLMVGQAGYALAFLLFYGGCLYNPYATKRHVSRRRQRAKLELRRIVLFPLECALTITWTVMGALMGLWTDPAGVYQASCFPVAENAVKPASCDLAKALVGLVGIVAVLMLISAMQLRHTIMKNRAKVRKLADEERANAEALAAAPAAAPAEEAAAAEKAGDAPVGATPSPSAADIAAAP</sequence>
<dbReference type="VEuPathDB" id="FungiDB:AMAG_16415"/>
<dbReference type="AlphaFoldDB" id="A0A0L0TDK4"/>
<evidence type="ECO:0000256" key="2">
    <source>
        <dbReference type="SAM" id="Phobius"/>
    </source>
</evidence>
<evidence type="ECO:0000313" key="4">
    <source>
        <dbReference type="Proteomes" id="UP000054350"/>
    </source>
</evidence>